<comment type="caution">
    <text evidence="1">The sequence shown here is derived from an EMBL/GenBank/DDBJ whole genome shotgun (WGS) entry which is preliminary data.</text>
</comment>
<organism evidence="1 2">
    <name type="scientific">Rhododendron molle</name>
    <name type="common">Chinese azalea</name>
    <name type="synonym">Azalea mollis</name>
    <dbReference type="NCBI Taxonomy" id="49168"/>
    <lineage>
        <taxon>Eukaryota</taxon>
        <taxon>Viridiplantae</taxon>
        <taxon>Streptophyta</taxon>
        <taxon>Embryophyta</taxon>
        <taxon>Tracheophyta</taxon>
        <taxon>Spermatophyta</taxon>
        <taxon>Magnoliopsida</taxon>
        <taxon>eudicotyledons</taxon>
        <taxon>Gunneridae</taxon>
        <taxon>Pentapetalae</taxon>
        <taxon>asterids</taxon>
        <taxon>Ericales</taxon>
        <taxon>Ericaceae</taxon>
        <taxon>Ericoideae</taxon>
        <taxon>Rhodoreae</taxon>
        <taxon>Rhododendron</taxon>
    </lineage>
</organism>
<dbReference type="Proteomes" id="UP001062846">
    <property type="component" value="Chromosome 6"/>
</dbReference>
<evidence type="ECO:0000313" key="2">
    <source>
        <dbReference type="Proteomes" id="UP001062846"/>
    </source>
</evidence>
<reference evidence="1" key="1">
    <citation type="submission" date="2022-02" db="EMBL/GenBank/DDBJ databases">
        <title>Plant Genome Project.</title>
        <authorList>
            <person name="Zhang R.-G."/>
        </authorList>
    </citation>
    <scope>NUCLEOTIDE SEQUENCE</scope>
    <source>
        <strain evidence="1">AT1</strain>
    </source>
</reference>
<keyword evidence="2" id="KW-1185">Reference proteome</keyword>
<dbReference type="EMBL" id="CM046393">
    <property type="protein sequence ID" value="KAI8551686.1"/>
    <property type="molecule type" value="Genomic_DNA"/>
</dbReference>
<sequence>MTQDQSSSTLDTKASPRFECIKTTPKKDEEKEGIEDADGVDEDIDHETLAIDVEKLEENANNSEALGPASVGLALTSGVLGLCVCLKGSLYLSLVSNCLAWGEEVEGSEGVEGWGAKDGEEAVGVVVDEDAEEGGVGGRERWSPGEEGGGNGVGDGVFSFTGEDDRAFDRRLPPPPSSSGDVPTTVVIVLRRRTKPSAQSSFPSNHGHGLCKTVPRRHSASARRVRTARAPSSVTKFDPVTTTELVSVRRSVQPVPLLSLFLLFNPRHNLLRRKHSLLPLPPVTNNGDATITNDAIILTTAHPSTAALHPPPPQISTTAQEPVNLVSISVDRRRIPSHGFFLGCESGSSSCNRRSSLLSAVVGSSH</sequence>
<gene>
    <name evidence="1" type="ORF">RHMOL_Rhmol06G0205400</name>
</gene>
<protein>
    <submittedName>
        <fullName evidence="1">Uncharacterized protein</fullName>
    </submittedName>
</protein>
<evidence type="ECO:0000313" key="1">
    <source>
        <dbReference type="EMBL" id="KAI8551686.1"/>
    </source>
</evidence>
<name>A0ACC0NF99_RHOML</name>
<proteinExistence type="predicted"/>
<accession>A0ACC0NF99</accession>